<sequence length="89" mass="10447">MSALRNAKTENRIQRYNEKNRDLKISVFFGIAWSIACRGAKARILFSKQKIFSDKCKKAYKEAAKKNRIFYLKSTKNVHKACDKTRKMI</sequence>
<reference evidence="1 2" key="1">
    <citation type="journal article" date="2016" name="Nat. Biotechnol.">
        <title>Measurement of bacterial replication rates in microbial communities.</title>
        <authorList>
            <person name="Brown C.T."/>
            <person name="Olm M.R."/>
            <person name="Thomas B.C."/>
            <person name="Banfield J.F."/>
        </authorList>
    </citation>
    <scope>NUCLEOTIDE SEQUENCE [LARGE SCALE GENOMIC DNA]</scope>
    <source>
        <strain evidence="1">46_33</strain>
    </source>
</reference>
<dbReference type="EMBL" id="MNTG01000030">
    <property type="protein sequence ID" value="OLA37401.1"/>
    <property type="molecule type" value="Genomic_DNA"/>
</dbReference>
<evidence type="ECO:0000313" key="2">
    <source>
        <dbReference type="Proteomes" id="UP000186777"/>
    </source>
</evidence>
<evidence type="ECO:0000313" key="1">
    <source>
        <dbReference type="EMBL" id="OLA37401.1"/>
    </source>
</evidence>
<dbReference type="Proteomes" id="UP000186777">
    <property type="component" value="Unassembled WGS sequence"/>
</dbReference>
<protein>
    <submittedName>
        <fullName evidence="1">Uncharacterized protein</fullName>
    </submittedName>
</protein>
<accession>A0A1Q6R4U7</accession>
<gene>
    <name evidence="1" type="ORF">BHW43_06120</name>
</gene>
<dbReference type="AlphaFoldDB" id="A0A1Q6R4U7"/>
<proteinExistence type="predicted"/>
<dbReference type="STRING" id="626940.BHW43_06120"/>
<comment type="caution">
    <text evidence="1">The sequence shown here is derived from an EMBL/GenBank/DDBJ whole genome shotgun (WGS) entry which is preliminary data.</text>
</comment>
<organism evidence="1 2">
    <name type="scientific">Phascolarctobacterium succinatutens</name>
    <dbReference type="NCBI Taxonomy" id="626940"/>
    <lineage>
        <taxon>Bacteria</taxon>
        <taxon>Bacillati</taxon>
        <taxon>Bacillota</taxon>
        <taxon>Negativicutes</taxon>
        <taxon>Acidaminococcales</taxon>
        <taxon>Acidaminococcaceae</taxon>
        <taxon>Phascolarctobacterium</taxon>
    </lineage>
</organism>
<name>A0A1Q6R4U7_9FIRM</name>